<feature type="transmembrane region" description="Helical" evidence="1">
    <location>
        <begin position="35"/>
        <end position="54"/>
    </location>
</feature>
<evidence type="ECO:0000256" key="1">
    <source>
        <dbReference type="SAM" id="Phobius"/>
    </source>
</evidence>
<evidence type="ECO:0000313" key="3">
    <source>
        <dbReference type="Proteomes" id="UP001596047"/>
    </source>
</evidence>
<dbReference type="Proteomes" id="UP001596047">
    <property type="component" value="Unassembled WGS sequence"/>
</dbReference>
<gene>
    <name evidence="2" type="ORF">ACFPYJ_14305</name>
</gene>
<keyword evidence="1" id="KW-0472">Membrane</keyword>
<protein>
    <recommendedName>
        <fullName evidence="4">Holin-like toxin</fullName>
    </recommendedName>
</protein>
<dbReference type="EMBL" id="JBHSOW010000047">
    <property type="protein sequence ID" value="MFC5650280.1"/>
    <property type="molecule type" value="Genomic_DNA"/>
</dbReference>
<reference evidence="3" key="1">
    <citation type="journal article" date="2019" name="Int. J. Syst. Evol. Microbiol.">
        <title>The Global Catalogue of Microorganisms (GCM) 10K type strain sequencing project: providing services to taxonomists for standard genome sequencing and annotation.</title>
        <authorList>
            <consortium name="The Broad Institute Genomics Platform"/>
            <consortium name="The Broad Institute Genome Sequencing Center for Infectious Disease"/>
            <person name="Wu L."/>
            <person name="Ma J."/>
        </authorList>
    </citation>
    <scope>NUCLEOTIDE SEQUENCE [LARGE SCALE GENOMIC DNA]</scope>
    <source>
        <strain evidence="3">CGMCC 1.3240</strain>
    </source>
</reference>
<evidence type="ECO:0000313" key="2">
    <source>
        <dbReference type="EMBL" id="MFC5650280.1"/>
    </source>
</evidence>
<accession>A0ABW0VWN2</accession>
<sequence>MHDHEYLYSGRRYLVTKEEKPEAKEHYEYHGGNEMSAELLIQLLMLIVMVITLAKKSD</sequence>
<proteinExistence type="predicted"/>
<comment type="caution">
    <text evidence="2">The sequence shown here is derived from an EMBL/GenBank/DDBJ whole genome shotgun (WGS) entry which is preliminary data.</text>
</comment>
<name>A0ABW0VWN2_9BACL</name>
<keyword evidence="1" id="KW-0812">Transmembrane</keyword>
<keyword evidence="1" id="KW-1133">Transmembrane helix</keyword>
<evidence type="ECO:0008006" key="4">
    <source>
        <dbReference type="Google" id="ProtNLM"/>
    </source>
</evidence>
<organism evidence="2 3">
    <name type="scientific">Paenibacillus solisilvae</name>
    <dbReference type="NCBI Taxonomy" id="2486751"/>
    <lineage>
        <taxon>Bacteria</taxon>
        <taxon>Bacillati</taxon>
        <taxon>Bacillota</taxon>
        <taxon>Bacilli</taxon>
        <taxon>Bacillales</taxon>
        <taxon>Paenibacillaceae</taxon>
        <taxon>Paenibacillus</taxon>
    </lineage>
</organism>
<keyword evidence="3" id="KW-1185">Reference proteome</keyword>
<dbReference type="RefSeq" id="WP_379188826.1">
    <property type="nucleotide sequence ID" value="NZ_JBHSOW010000047.1"/>
</dbReference>